<gene>
    <name evidence="2" type="ORF">SLEP1_g49490</name>
</gene>
<dbReference type="AlphaFoldDB" id="A0AAV5LWY8"/>
<dbReference type="EMBL" id="BPVZ01000155">
    <property type="protein sequence ID" value="GKV42034.1"/>
    <property type="molecule type" value="Genomic_DNA"/>
</dbReference>
<proteinExistence type="predicted"/>
<name>A0AAV5LWY8_9ROSI</name>
<dbReference type="Proteomes" id="UP001054252">
    <property type="component" value="Unassembled WGS sequence"/>
</dbReference>
<sequence>MDKSDRIVLVDSNEMQIVAYMDQTPPAKPPDVNYTYEYNSSFVLGDASHRGLGFYDESEATPSGIDSSSKQIEEQEGACSGFSSSEKEMDADEGNCAEMENHMDERLLAKAVTPGKNSGFLSIGGMKLYTQDMSDLESDKDFDGASLDDESSESSGQQELDGFSKSDDSEAMSDGDSDIDEEVAEDYLEGIGGSDIALDTKWLVGQALEESDEDSSSSSCSLDDTLEKLGGIVLQDASKEYGMQKVKSRKVRSRGARDVWSSPLDDLMLLKDSRTVSAKKHVTKFPRSWPLEAQKSKTSRRYPGNDCLNMVRWVDNLICTYSLLQT</sequence>
<protein>
    <submittedName>
        <fullName evidence="2">Uncharacterized protein</fullName>
    </submittedName>
</protein>
<keyword evidence="3" id="KW-1185">Reference proteome</keyword>
<dbReference type="PANTHER" id="PTHR47423:SF2">
    <property type="entry name" value="PROTEIN SQS1"/>
    <property type="match status" value="1"/>
</dbReference>
<accession>A0AAV5LWY8</accession>
<comment type="caution">
    <text evidence="2">The sequence shown here is derived from an EMBL/GenBank/DDBJ whole genome shotgun (WGS) entry which is preliminary data.</text>
</comment>
<evidence type="ECO:0000256" key="1">
    <source>
        <dbReference type="SAM" id="MobiDB-lite"/>
    </source>
</evidence>
<evidence type="ECO:0000313" key="3">
    <source>
        <dbReference type="Proteomes" id="UP001054252"/>
    </source>
</evidence>
<organism evidence="2 3">
    <name type="scientific">Rubroshorea leprosula</name>
    <dbReference type="NCBI Taxonomy" id="152421"/>
    <lineage>
        <taxon>Eukaryota</taxon>
        <taxon>Viridiplantae</taxon>
        <taxon>Streptophyta</taxon>
        <taxon>Embryophyta</taxon>
        <taxon>Tracheophyta</taxon>
        <taxon>Spermatophyta</taxon>
        <taxon>Magnoliopsida</taxon>
        <taxon>eudicotyledons</taxon>
        <taxon>Gunneridae</taxon>
        <taxon>Pentapetalae</taxon>
        <taxon>rosids</taxon>
        <taxon>malvids</taxon>
        <taxon>Malvales</taxon>
        <taxon>Dipterocarpaceae</taxon>
        <taxon>Rubroshorea</taxon>
    </lineage>
</organism>
<reference evidence="2 3" key="1">
    <citation type="journal article" date="2021" name="Commun. Biol.">
        <title>The genome of Shorea leprosula (Dipterocarpaceae) highlights the ecological relevance of drought in aseasonal tropical rainforests.</title>
        <authorList>
            <person name="Ng K.K.S."/>
            <person name="Kobayashi M.J."/>
            <person name="Fawcett J.A."/>
            <person name="Hatakeyama M."/>
            <person name="Paape T."/>
            <person name="Ng C.H."/>
            <person name="Ang C.C."/>
            <person name="Tnah L.H."/>
            <person name="Lee C.T."/>
            <person name="Nishiyama T."/>
            <person name="Sese J."/>
            <person name="O'Brien M.J."/>
            <person name="Copetti D."/>
            <person name="Mohd Noor M.I."/>
            <person name="Ong R.C."/>
            <person name="Putra M."/>
            <person name="Sireger I.Z."/>
            <person name="Indrioko S."/>
            <person name="Kosugi Y."/>
            <person name="Izuno A."/>
            <person name="Isagi Y."/>
            <person name="Lee S.L."/>
            <person name="Shimizu K.K."/>
        </authorList>
    </citation>
    <scope>NUCLEOTIDE SEQUENCE [LARGE SCALE GENOMIC DNA]</scope>
    <source>
        <strain evidence="2">214</strain>
    </source>
</reference>
<feature type="region of interest" description="Disordered" evidence="1">
    <location>
        <begin position="137"/>
        <end position="177"/>
    </location>
</feature>
<evidence type="ECO:0000313" key="2">
    <source>
        <dbReference type="EMBL" id="GKV42034.1"/>
    </source>
</evidence>
<dbReference type="PANTHER" id="PTHR47423">
    <property type="entry name" value="G-PATCH DOMAIN CONTAINING PROTEIN"/>
    <property type="match status" value="1"/>
</dbReference>